<reference evidence="2" key="1">
    <citation type="submission" date="2017-09" db="EMBL/GenBank/DDBJ databases">
        <title>Complete Genome Sequence of ansamitocin-producing Bacterium Actinosynnema pretiosum X47.</title>
        <authorList>
            <person name="Cao G."/>
            <person name="Zong G."/>
            <person name="Zhong C."/>
            <person name="Fu J."/>
        </authorList>
    </citation>
    <scope>NUCLEOTIDE SEQUENCE [LARGE SCALE GENOMIC DNA]</scope>
    <source>
        <strain evidence="2">X47</strain>
    </source>
</reference>
<name>A0A290ZEQ8_9PSEU</name>
<feature type="region of interest" description="Disordered" evidence="1">
    <location>
        <begin position="530"/>
        <end position="551"/>
    </location>
</feature>
<protein>
    <submittedName>
        <fullName evidence="2">Uncharacterized protein</fullName>
    </submittedName>
</protein>
<proteinExistence type="predicted"/>
<evidence type="ECO:0000256" key="1">
    <source>
        <dbReference type="SAM" id="MobiDB-lite"/>
    </source>
</evidence>
<gene>
    <name evidence="2" type="ORF">CNX65_32505</name>
</gene>
<dbReference type="SUPFAM" id="SSF160424">
    <property type="entry name" value="BH3703-like"/>
    <property type="match status" value="1"/>
</dbReference>
<dbReference type="InterPro" id="IPR036170">
    <property type="entry name" value="YezG-like_sf"/>
</dbReference>
<organism evidence="2 3">
    <name type="scientific">Actinosynnema pretiosum</name>
    <dbReference type="NCBI Taxonomy" id="42197"/>
    <lineage>
        <taxon>Bacteria</taxon>
        <taxon>Bacillati</taxon>
        <taxon>Actinomycetota</taxon>
        <taxon>Actinomycetes</taxon>
        <taxon>Pseudonocardiales</taxon>
        <taxon>Pseudonocardiaceae</taxon>
        <taxon>Actinosynnema</taxon>
    </lineage>
</organism>
<evidence type="ECO:0000313" key="2">
    <source>
        <dbReference type="EMBL" id="ATE57452.1"/>
    </source>
</evidence>
<evidence type="ECO:0000313" key="3">
    <source>
        <dbReference type="Proteomes" id="UP000218505"/>
    </source>
</evidence>
<accession>A0A290ZEQ8</accession>
<dbReference type="KEGG" id="apre:CNX65_32505"/>
<dbReference type="RefSeq" id="WP_096497135.1">
    <property type="nucleotide sequence ID" value="NZ_CP023445.1"/>
</dbReference>
<dbReference type="Proteomes" id="UP000218505">
    <property type="component" value="Chromosome"/>
</dbReference>
<dbReference type="SUPFAM" id="SSF82171">
    <property type="entry name" value="DPP6 N-terminal domain-like"/>
    <property type="match status" value="1"/>
</dbReference>
<dbReference type="EMBL" id="CP023445">
    <property type="protein sequence ID" value="ATE57452.1"/>
    <property type="molecule type" value="Genomic_DNA"/>
</dbReference>
<keyword evidence="3" id="KW-1185">Reference proteome</keyword>
<sequence>MRAIFPESAAPVRCVVANDEPRALESWEWSPFGGRLTFADGSVGQPPNSYEAVLTVWPCVTAGGRTGTLVRRFEDGRLLVTASGWRLPEGEVPPPQAVMTPSLDEVESLFQYRASYLPHTDTSPAPFLYRMPEIPEPDPEEGVEEHLAALKALIAEHAPERWLSARIEVEALSGWQVLTATARQEGAEGVVHWYPPLMVGQWFDRLRSRMYRSSRGAWYKADLTFTPDGEVVASYDWQSEPRWRTFTFRHPNEHPNPLVKHDLLRFPRAVQDAPEWVVRANSDGLDLEVTPEHGVLPWPEPPVPAMIPARVFEHFSGNDETGYRVASHRPRLHPDERQLVLSYLNNAVAVLTGRGLEVDRLDPAHPETVPSVFLTDGRWVWAGMIAYYLERHDLPPEPGLLAHIRSQRYLLPERVSSVARARALSYATNRQGGLDLADLEPGVAEEVETALDAARGIAEHLGLNPMAYSLGEHADGAINLVRQDDDFVVYWDYRGRRQFFAAFDNPGDAATYLIGFFYSYTTALREPVDLPQAQGDGQGAAEGQQPPPPGA</sequence>
<feature type="compositionally biased region" description="Low complexity" evidence="1">
    <location>
        <begin position="531"/>
        <end position="544"/>
    </location>
</feature>
<dbReference type="AlphaFoldDB" id="A0A290ZEQ8"/>